<organism evidence="1 2">
    <name type="scientific">Streptomyces minutiscleroticus</name>
    <dbReference type="NCBI Taxonomy" id="68238"/>
    <lineage>
        <taxon>Bacteria</taxon>
        <taxon>Bacillati</taxon>
        <taxon>Actinomycetota</taxon>
        <taxon>Actinomycetes</taxon>
        <taxon>Kitasatosporales</taxon>
        <taxon>Streptomycetaceae</taxon>
        <taxon>Streptomyces</taxon>
    </lineage>
</organism>
<comment type="caution">
    <text evidence="1">The sequence shown here is derived from an EMBL/GenBank/DDBJ whole genome shotgun (WGS) entry which is preliminary data.</text>
</comment>
<dbReference type="EMBL" id="BMVU01000075">
    <property type="protein sequence ID" value="GGY10902.1"/>
    <property type="molecule type" value="Genomic_DNA"/>
</dbReference>
<sequence length="123" mass="13539">MTMFRSWESPGHGQRPRRVFLCRCWPHGSRTSCPEPTCTPRLARCLQFQPDGSRSVFADSGDQFANDELGRVPGAVEIVPASFVVEVGEVVGREAADEIEYADREQFTRAAFPLNGAAAGLRP</sequence>
<reference evidence="1" key="2">
    <citation type="submission" date="2020-09" db="EMBL/GenBank/DDBJ databases">
        <authorList>
            <person name="Sun Q."/>
            <person name="Ohkuma M."/>
        </authorList>
    </citation>
    <scope>NUCLEOTIDE SEQUENCE</scope>
    <source>
        <strain evidence="1">JCM 4790</strain>
    </source>
</reference>
<evidence type="ECO:0000313" key="1">
    <source>
        <dbReference type="EMBL" id="GGY10902.1"/>
    </source>
</evidence>
<name>A0A918U979_9ACTN</name>
<gene>
    <name evidence="1" type="ORF">GCM10010358_74260</name>
</gene>
<protein>
    <submittedName>
        <fullName evidence="1">Uncharacterized protein</fullName>
    </submittedName>
</protein>
<keyword evidence="2" id="KW-1185">Reference proteome</keyword>
<reference evidence="1" key="1">
    <citation type="journal article" date="2014" name="Int. J. Syst. Evol. Microbiol.">
        <title>Complete genome sequence of Corynebacterium casei LMG S-19264T (=DSM 44701T), isolated from a smear-ripened cheese.</title>
        <authorList>
            <consortium name="US DOE Joint Genome Institute (JGI-PGF)"/>
            <person name="Walter F."/>
            <person name="Albersmeier A."/>
            <person name="Kalinowski J."/>
            <person name="Ruckert C."/>
        </authorList>
    </citation>
    <scope>NUCLEOTIDE SEQUENCE</scope>
    <source>
        <strain evidence="1">JCM 4790</strain>
    </source>
</reference>
<evidence type="ECO:0000313" key="2">
    <source>
        <dbReference type="Proteomes" id="UP000619244"/>
    </source>
</evidence>
<dbReference type="AlphaFoldDB" id="A0A918U979"/>
<accession>A0A918U979</accession>
<dbReference type="Proteomes" id="UP000619244">
    <property type="component" value="Unassembled WGS sequence"/>
</dbReference>
<proteinExistence type="predicted"/>